<reference evidence="6" key="1">
    <citation type="submission" date="2020-11" db="EMBL/GenBank/DDBJ databases">
        <authorList>
            <person name="Tran Van P."/>
        </authorList>
    </citation>
    <scope>NUCLEOTIDE SEQUENCE</scope>
</reference>
<organism evidence="6">
    <name type="scientific">Notodromas monacha</name>
    <dbReference type="NCBI Taxonomy" id="399045"/>
    <lineage>
        <taxon>Eukaryota</taxon>
        <taxon>Metazoa</taxon>
        <taxon>Ecdysozoa</taxon>
        <taxon>Arthropoda</taxon>
        <taxon>Crustacea</taxon>
        <taxon>Oligostraca</taxon>
        <taxon>Ostracoda</taxon>
        <taxon>Podocopa</taxon>
        <taxon>Podocopida</taxon>
        <taxon>Cypridocopina</taxon>
        <taxon>Cypridoidea</taxon>
        <taxon>Cyprididae</taxon>
        <taxon>Notodromas</taxon>
    </lineage>
</organism>
<proteinExistence type="inferred from homology"/>
<evidence type="ECO:0000313" key="7">
    <source>
        <dbReference type="Proteomes" id="UP000678499"/>
    </source>
</evidence>
<evidence type="ECO:0000256" key="4">
    <source>
        <dbReference type="PIRNR" id="PIRNR000777"/>
    </source>
</evidence>
<feature type="compositionally biased region" description="Acidic residues" evidence="5">
    <location>
        <begin position="171"/>
        <end position="181"/>
    </location>
</feature>
<feature type="compositionally biased region" description="Basic and acidic residues" evidence="5">
    <location>
        <begin position="146"/>
        <end position="157"/>
    </location>
</feature>
<dbReference type="PIRSF" id="PIRSF000777">
    <property type="entry name" value="RNA_polIII_C31"/>
    <property type="match status" value="1"/>
</dbReference>
<dbReference type="EMBL" id="OA882857">
    <property type="protein sequence ID" value="CAD7277185.1"/>
    <property type="molecule type" value="Genomic_DNA"/>
</dbReference>
<dbReference type="Proteomes" id="UP000678499">
    <property type="component" value="Unassembled WGS sequence"/>
</dbReference>
<comment type="subcellular location">
    <subcellularLocation>
        <location evidence="1 4">Nucleus</location>
    </subcellularLocation>
</comment>
<feature type="region of interest" description="Disordered" evidence="5">
    <location>
        <begin position="146"/>
        <end position="235"/>
    </location>
</feature>
<dbReference type="EMBL" id="CAJPEX010000820">
    <property type="protein sequence ID" value="CAG0917337.1"/>
    <property type="molecule type" value="Genomic_DNA"/>
</dbReference>
<evidence type="ECO:0000256" key="1">
    <source>
        <dbReference type="ARBA" id="ARBA00004123"/>
    </source>
</evidence>
<evidence type="ECO:0000256" key="3">
    <source>
        <dbReference type="ARBA" id="ARBA00023242"/>
    </source>
</evidence>
<keyword evidence="3 4" id="KW-0539">Nucleus</keyword>
<gene>
    <name evidence="6" type="ORF">NMOB1V02_LOCUS4922</name>
</gene>
<dbReference type="AlphaFoldDB" id="A0A7R9BMH9"/>
<keyword evidence="7" id="KW-1185">Reference proteome</keyword>
<feature type="compositionally biased region" description="Acidic residues" evidence="5">
    <location>
        <begin position="191"/>
        <end position="206"/>
    </location>
</feature>
<comment type="subunit">
    <text evidence="4">Component of the RNA polymerase III (Pol III) complex.</text>
</comment>
<sequence length="235" mass="26088">MGSRGRGRGRGQGGTFSMEQLGVQKGEGMPTAVLQPPPVFPPPEYRPLPLSTGPRQEYLISAKRDLRSYMRESPFHIKQRSASNWLSGLVTKIKEDERVRNEDAPMFSSCCWSQFPKELIPVAEGGKARKRKVVKRKKSAVKADGTDILEKLSKLEETGDGGPTVEKEAGSDEETDDEDDENKDKKGMLGIEEEEQVEEVDEEMDGGTDYANNYFDPGDEYADDGDDDNDEGGVY</sequence>
<dbReference type="GO" id="GO:0005666">
    <property type="term" value="C:RNA polymerase III complex"/>
    <property type="evidence" value="ECO:0007669"/>
    <property type="project" value="UniProtKB-UniRule"/>
</dbReference>
<feature type="region of interest" description="Disordered" evidence="5">
    <location>
        <begin position="1"/>
        <end position="53"/>
    </location>
</feature>
<name>A0A7R9BMH9_9CRUS</name>
<feature type="compositionally biased region" description="Acidic residues" evidence="5">
    <location>
        <begin position="217"/>
        <end position="235"/>
    </location>
</feature>
<dbReference type="InterPro" id="IPR024661">
    <property type="entry name" value="RNA_pol_III_Rpc31"/>
</dbReference>
<evidence type="ECO:0000256" key="5">
    <source>
        <dbReference type="SAM" id="MobiDB-lite"/>
    </source>
</evidence>
<protein>
    <recommendedName>
        <fullName evidence="4">DNA-directed RNA polymerase III subunit</fullName>
    </recommendedName>
</protein>
<evidence type="ECO:0000256" key="2">
    <source>
        <dbReference type="ARBA" id="ARBA00008352"/>
    </source>
</evidence>
<accession>A0A7R9BMH9</accession>
<dbReference type="PANTHER" id="PTHR15367:SF2">
    <property type="entry name" value="DNA-DIRECTED RNA POLYMERASE III SUBUNIT"/>
    <property type="match status" value="1"/>
</dbReference>
<comment type="similarity">
    <text evidence="2 4">Belongs to the eukaryotic RPC7 RNA polymerase subunit family.</text>
</comment>
<comment type="function">
    <text evidence="4">DNA-dependent RNA polymerase catalyzes the transcription of DNA into RNA using the four ribonucleoside triphosphates as substrates. Specific peripheric component of RNA polymerase III which synthesizes small RNAs, such as 5S rRNA and tRNAs.</text>
</comment>
<feature type="compositionally biased region" description="Pro residues" evidence="5">
    <location>
        <begin position="35"/>
        <end position="46"/>
    </location>
</feature>
<dbReference type="OrthoDB" id="66964at2759"/>
<dbReference type="Pfam" id="PF11705">
    <property type="entry name" value="RNA_pol_3_Rpc31"/>
    <property type="match status" value="1"/>
</dbReference>
<dbReference type="GO" id="GO:0006383">
    <property type="term" value="P:transcription by RNA polymerase III"/>
    <property type="evidence" value="ECO:0007669"/>
    <property type="project" value="UniProtKB-UniRule"/>
</dbReference>
<evidence type="ECO:0000313" key="6">
    <source>
        <dbReference type="EMBL" id="CAD7277185.1"/>
    </source>
</evidence>
<dbReference type="PANTHER" id="PTHR15367">
    <property type="entry name" value="DNA-DIRECTED RNA POLYMERASE III"/>
    <property type="match status" value="1"/>
</dbReference>